<dbReference type="Pfam" id="PF20253">
    <property type="entry name" value="DUF6604"/>
    <property type="match status" value="1"/>
</dbReference>
<evidence type="ECO:0000313" key="3">
    <source>
        <dbReference type="Proteomes" id="UP000019471"/>
    </source>
</evidence>
<dbReference type="HOGENOM" id="CLU_409945_0_0_1"/>
<protein>
    <recommendedName>
        <fullName evidence="1">DUF6604 domain-containing protein</fullName>
    </recommendedName>
</protein>
<accession>W9WQR4</accession>
<evidence type="ECO:0000313" key="2">
    <source>
        <dbReference type="EMBL" id="EXJ70537.1"/>
    </source>
</evidence>
<dbReference type="Proteomes" id="UP000019471">
    <property type="component" value="Unassembled WGS sequence"/>
</dbReference>
<dbReference type="OrthoDB" id="4821062at2759"/>
<dbReference type="GeneID" id="19191316"/>
<dbReference type="EMBL" id="AMGX01000009">
    <property type="protein sequence ID" value="EXJ70537.1"/>
    <property type="molecule type" value="Genomic_DNA"/>
</dbReference>
<gene>
    <name evidence="2" type="ORF">A1O5_06607</name>
</gene>
<organism evidence="2 3">
    <name type="scientific">Cladophialophora psammophila CBS 110553</name>
    <dbReference type="NCBI Taxonomy" id="1182543"/>
    <lineage>
        <taxon>Eukaryota</taxon>
        <taxon>Fungi</taxon>
        <taxon>Dikarya</taxon>
        <taxon>Ascomycota</taxon>
        <taxon>Pezizomycotina</taxon>
        <taxon>Eurotiomycetes</taxon>
        <taxon>Chaetothyriomycetidae</taxon>
        <taxon>Chaetothyriales</taxon>
        <taxon>Herpotrichiellaceae</taxon>
        <taxon>Cladophialophora</taxon>
    </lineage>
</organism>
<proteinExistence type="predicted"/>
<name>W9WQR4_9EURO</name>
<dbReference type="InterPro" id="IPR046539">
    <property type="entry name" value="DUF6604"/>
</dbReference>
<keyword evidence="3" id="KW-1185">Reference proteome</keyword>
<reference evidence="2 3" key="1">
    <citation type="submission" date="2013-03" db="EMBL/GenBank/DDBJ databases">
        <title>The Genome Sequence of Cladophialophora psammophila CBS 110553.</title>
        <authorList>
            <consortium name="The Broad Institute Genomics Platform"/>
            <person name="Cuomo C."/>
            <person name="de Hoog S."/>
            <person name="Gorbushina A."/>
            <person name="Walker B."/>
            <person name="Young S.K."/>
            <person name="Zeng Q."/>
            <person name="Gargeya S."/>
            <person name="Fitzgerald M."/>
            <person name="Haas B."/>
            <person name="Abouelleil A."/>
            <person name="Allen A.W."/>
            <person name="Alvarado L."/>
            <person name="Arachchi H.M."/>
            <person name="Berlin A.M."/>
            <person name="Chapman S.B."/>
            <person name="Gainer-Dewar J."/>
            <person name="Goldberg J."/>
            <person name="Griggs A."/>
            <person name="Gujja S."/>
            <person name="Hansen M."/>
            <person name="Howarth C."/>
            <person name="Imamovic A."/>
            <person name="Ireland A."/>
            <person name="Larimer J."/>
            <person name="McCowan C."/>
            <person name="Murphy C."/>
            <person name="Pearson M."/>
            <person name="Poon T.W."/>
            <person name="Priest M."/>
            <person name="Roberts A."/>
            <person name="Saif S."/>
            <person name="Shea T."/>
            <person name="Sisk P."/>
            <person name="Sykes S."/>
            <person name="Wortman J."/>
            <person name="Nusbaum C."/>
            <person name="Birren B."/>
        </authorList>
    </citation>
    <scope>NUCLEOTIDE SEQUENCE [LARGE SCALE GENOMIC DNA]</scope>
    <source>
        <strain evidence="2 3">CBS 110553</strain>
    </source>
</reference>
<feature type="domain" description="DUF6604" evidence="1">
    <location>
        <begin position="24"/>
        <end position="273"/>
    </location>
</feature>
<comment type="caution">
    <text evidence="2">The sequence shown here is derived from an EMBL/GenBank/DDBJ whole genome shotgun (WGS) entry which is preliminary data.</text>
</comment>
<evidence type="ECO:0000259" key="1">
    <source>
        <dbReference type="Pfam" id="PF20253"/>
    </source>
</evidence>
<dbReference type="RefSeq" id="XP_007745389.1">
    <property type="nucleotide sequence ID" value="XM_007747199.1"/>
</dbReference>
<dbReference type="eggNOG" id="ENOG502SP5Y">
    <property type="taxonomic scope" value="Eukaryota"/>
</dbReference>
<dbReference type="AlphaFoldDB" id="W9WQR4"/>
<sequence>MLLNASHKLSFSGLPPDLLDAYVRYKKNTRALLTWFLQHSPAPPKPVKSLTIKELESMAQAASKKLRSLPDVVHFYFRETIADRKRFSKYYRTQIDGSAGELDTINHEHFTDTQVSSCGQADPNADALRSLAKIYDDLCVCCGGHKAQHRKSSSSSPVCPSLRPVNQYEGLTVEEAEDHEGQNTGTIAAPGGSKLTTPTPSLAGGQGLDIHLADDELGRALELAAAAQQIHDISSSVDLYWQLAGKGQTSVAVASFITNVALASLRQVVNELLQHDEDFCLSDLHDICSSARAASPIEVGTQKLMCTNKALLGRLQQIEQTLSDLSTGPLPFGAPSCARCGLKEAQEAQAKVIKDNASSQYLSSAIIEKIVDLVRSKAATVEIIKASTPVCLDLIDIITDPKNNTKTWSAVLGLNLLTQSYGAFLRSLPKPQMASQGRIIALKLAHQARSQVTTVLSNKTAFPCRCPQTLGCHLQNLETNLQEYASHNCWDLVFQSPWVAGNHVLEILDLCHYYGLHLLKYRHYVGAVLHSYNVLRQLGGLEENSTLEKLCSQLRDVLFPASNPPKSNFRACWARHVGARLKFEKGHKGKSKHDNWCLAIPAHAAKAAAGFDIPNHQQKVGSGCVVFHIKHKNYHVSDDQLQNLTAPLERLRQKRGDMGAKLVCKSDLPIIEPALQNPRLLPLVLATHGVLTNGVRGFFPMARLNLFAVFERCLRVVSLVSDKTHSDNQSERGIACICFCTEIFIAADRIVKARRLGKLEAWKEHERKLVEDTKEAIQTVFGGISEDELLWNA</sequence>